<organism evidence="10">
    <name type="scientific">Lygus hesperus</name>
    <name type="common">Western plant bug</name>
    <dbReference type="NCBI Taxonomy" id="30085"/>
    <lineage>
        <taxon>Eukaryota</taxon>
        <taxon>Metazoa</taxon>
        <taxon>Ecdysozoa</taxon>
        <taxon>Arthropoda</taxon>
        <taxon>Hexapoda</taxon>
        <taxon>Insecta</taxon>
        <taxon>Pterygota</taxon>
        <taxon>Neoptera</taxon>
        <taxon>Paraneoptera</taxon>
        <taxon>Hemiptera</taxon>
        <taxon>Heteroptera</taxon>
        <taxon>Panheteroptera</taxon>
        <taxon>Cimicomorpha</taxon>
        <taxon>Miridae</taxon>
        <taxon>Mirini</taxon>
        <taxon>Lygus</taxon>
    </lineage>
</organism>
<dbReference type="InterPro" id="IPR003604">
    <property type="entry name" value="Matrin/U1-like-C_Znf_C2H2"/>
</dbReference>
<dbReference type="Gene3D" id="3.30.160.60">
    <property type="entry name" value="Classic Zinc Finger"/>
    <property type="match status" value="3"/>
</dbReference>
<feature type="non-terminal residue" evidence="10">
    <location>
        <position position="1"/>
    </location>
</feature>
<accession>A0A0K8TBN3</accession>
<comment type="subcellular location">
    <subcellularLocation>
        <location evidence="1">Nucleus</location>
    </subcellularLocation>
</comment>
<dbReference type="SMART" id="SM00451">
    <property type="entry name" value="ZnF_U1"/>
    <property type="match status" value="3"/>
</dbReference>
<keyword evidence="5" id="KW-0862">Zinc</keyword>
<dbReference type="InterPro" id="IPR051845">
    <property type="entry name" value="Znf385"/>
</dbReference>
<feature type="compositionally biased region" description="Polar residues" evidence="8">
    <location>
        <begin position="180"/>
        <end position="189"/>
    </location>
</feature>
<feature type="region of interest" description="Disordered" evidence="8">
    <location>
        <begin position="213"/>
        <end position="265"/>
    </location>
</feature>
<keyword evidence="4 7" id="KW-0863">Zinc-finger</keyword>
<dbReference type="EMBL" id="GBRD01003276">
    <property type="protein sequence ID" value="JAG62545.1"/>
    <property type="molecule type" value="Transcribed_RNA"/>
</dbReference>
<evidence type="ECO:0000256" key="7">
    <source>
        <dbReference type="PROSITE-ProRule" id="PRU00042"/>
    </source>
</evidence>
<dbReference type="GO" id="GO:0003676">
    <property type="term" value="F:nucleic acid binding"/>
    <property type="evidence" value="ECO:0007669"/>
    <property type="project" value="InterPro"/>
</dbReference>
<dbReference type="SMART" id="SM00355">
    <property type="entry name" value="ZnF_C2H2"/>
    <property type="match status" value="3"/>
</dbReference>
<dbReference type="InterPro" id="IPR013087">
    <property type="entry name" value="Znf_C2H2_type"/>
</dbReference>
<dbReference type="PANTHER" id="PTHR23067:SF14">
    <property type="entry name" value="C2H2-TYPE DOMAIN-CONTAINING PROTEIN"/>
    <property type="match status" value="1"/>
</dbReference>
<evidence type="ECO:0000256" key="3">
    <source>
        <dbReference type="ARBA" id="ARBA00022737"/>
    </source>
</evidence>
<dbReference type="Pfam" id="PF12874">
    <property type="entry name" value="zf-met"/>
    <property type="match status" value="3"/>
</dbReference>
<keyword evidence="2" id="KW-0479">Metal-binding</keyword>
<dbReference type="GO" id="GO:0005634">
    <property type="term" value="C:nucleus"/>
    <property type="evidence" value="ECO:0007669"/>
    <property type="project" value="UniProtKB-SubCell"/>
</dbReference>
<proteinExistence type="predicted"/>
<feature type="region of interest" description="Disordered" evidence="8">
    <location>
        <begin position="60"/>
        <end position="119"/>
    </location>
</feature>
<evidence type="ECO:0000313" key="10">
    <source>
        <dbReference type="EMBL" id="JAG62545.1"/>
    </source>
</evidence>
<evidence type="ECO:0000256" key="5">
    <source>
        <dbReference type="ARBA" id="ARBA00022833"/>
    </source>
</evidence>
<name>A0A0K8TBN3_LYGHE</name>
<dbReference type="GO" id="GO:0008270">
    <property type="term" value="F:zinc ion binding"/>
    <property type="evidence" value="ECO:0007669"/>
    <property type="project" value="UniProtKB-KW"/>
</dbReference>
<keyword evidence="6" id="KW-0539">Nucleus</keyword>
<reference evidence="10" key="1">
    <citation type="submission" date="2014-09" db="EMBL/GenBank/DDBJ databases">
        <authorList>
            <person name="Magalhaes I.L.F."/>
            <person name="Oliveira U."/>
            <person name="Santos F.R."/>
            <person name="Vidigal T.H.D.A."/>
            <person name="Brescovit A.D."/>
            <person name="Santos A.J."/>
        </authorList>
    </citation>
    <scope>NUCLEOTIDE SEQUENCE</scope>
</reference>
<protein>
    <recommendedName>
        <fullName evidence="9">C2H2-type domain-containing protein</fullName>
    </recommendedName>
</protein>
<evidence type="ECO:0000256" key="1">
    <source>
        <dbReference type="ARBA" id="ARBA00004123"/>
    </source>
</evidence>
<dbReference type="PANTHER" id="PTHR23067">
    <property type="entry name" value="DOUBLE-STRANDED RNA-BINDING ZINC FINGER PROTEIN"/>
    <property type="match status" value="1"/>
</dbReference>
<evidence type="ECO:0000256" key="2">
    <source>
        <dbReference type="ARBA" id="ARBA00022723"/>
    </source>
</evidence>
<feature type="region of interest" description="Disordered" evidence="8">
    <location>
        <begin position="1"/>
        <end position="41"/>
    </location>
</feature>
<dbReference type="SUPFAM" id="SSF57667">
    <property type="entry name" value="beta-beta-alpha zinc fingers"/>
    <property type="match status" value="3"/>
</dbReference>
<sequence length="265" mass="29453">LNSQVQLDQHVASEHKNKIPASTNSASKPAEALPSKNGEEVQQFQCKTCKIQFKSKIQLDQHMATEHKNNLPAPPTPSAAKSADRVTSGPNLNRSENNTTPSSNNPTSSSNNDTSLKDEDRERQILEEVAKKLTPVNMRTAAVGLSTFECKVCDIRTNSKVQLEQHMLSSKHKNRLAANPTETPPSKSSEKVQQFQCKTCNIQVNSQIQLDQHMASDKHKNNSQHGAPSTPRYKTFSPNRYMAPSGPRYMAPPAPRYSPYPLRRP</sequence>
<dbReference type="AlphaFoldDB" id="A0A0K8TBN3"/>
<dbReference type="PROSITE" id="PS50157">
    <property type="entry name" value="ZINC_FINGER_C2H2_2"/>
    <property type="match status" value="1"/>
</dbReference>
<dbReference type="EMBL" id="GBRD01003278">
    <property type="protein sequence ID" value="JAG62543.1"/>
    <property type="molecule type" value="Transcribed_RNA"/>
</dbReference>
<feature type="region of interest" description="Disordered" evidence="8">
    <location>
        <begin position="167"/>
        <end position="189"/>
    </location>
</feature>
<evidence type="ECO:0000256" key="6">
    <source>
        <dbReference type="ARBA" id="ARBA00023242"/>
    </source>
</evidence>
<dbReference type="PROSITE" id="PS00028">
    <property type="entry name" value="ZINC_FINGER_C2H2_1"/>
    <property type="match status" value="2"/>
</dbReference>
<keyword evidence="3" id="KW-0677">Repeat</keyword>
<dbReference type="InterPro" id="IPR036236">
    <property type="entry name" value="Znf_C2H2_sf"/>
</dbReference>
<evidence type="ECO:0000256" key="4">
    <source>
        <dbReference type="ARBA" id="ARBA00022771"/>
    </source>
</evidence>
<feature type="compositionally biased region" description="Basic and acidic residues" evidence="8">
    <location>
        <begin position="60"/>
        <end position="69"/>
    </location>
</feature>
<feature type="domain" description="C2H2-type" evidence="9">
    <location>
        <begin position="44"/>
        <end position="72"/>
    </location>
</feature>
<evidence type="ECO:0000259" key="9">
    <source>
        <dbReference type="PROSITE" id="PS50157"/>
    </source>
</evidence>
<evidence type="ECO:0000256" key="8">
    <source>
        <dbReference type="SAM" id="MobiDB-lite"/>
    </source>
</evidence>
<feature type="compositionally biased region" description="Low complexity" evidence="8">
    <location>
        <begin position="93"/>
        <end position="114"/>
    </location>
</feature>